<accession>A0A939HBG9</accession>
<protein>
    <submittedName>
        <fullName evidence="1">Uncharacterized protein</fullName>
    </submittedName>
</protein>
<sequence length="76" mass="8901">MSANVLAENCKHCPEYQKSCEGNDPSCLCYRCPRNLGQCITVKYCRETESVLELASSIDMEREYMIERYYKTKNME</sequence>
<dbReference type="AlphaFoldDB" id="A0A939HBG9"/>
<dbReference type="Proteomes" id="UP000664218">
    <property type="component" value="Unassembled WGS sequence"/>
</dbReference>
<gene>
    <name evidence="1" type="ORF">J3A84_05760</name>
</gene>
<evidence type="ECO:0000313" key="2">
    <source>
        <dbReference type="Proteomes" id="UP000664218"/>
    </source>
</evidence>
<evidence type="ECO:0000313" key="1">
    <source>
        <dbReference type="EMBL" id="MBO1264545.1"/>
    </source>
</evidence>
<keyword evidence="2" id="KW-1185">Reference proteome</keyword>
<dbReference type="EMBL" id="JAFNJU010000003">
    <property type="protein sequence ID" value="MBO1264545.1"/>
    <property type="molecule type" value="Genomic_DNA"/>
</dbReference>
<comment type="caution">
    <text evidence="1">The sequence shown here is derived from an EMBL/GenBank/DDBJ whole genome shotgun (WGS) entry which is preliminary data.</text>
</comment>
<dbReference type="RefSeq" id="WP_207599102.1">
    <property type="nucleotide sequence ID" value="NZ_JAFNJU010000003.1"/>
</dbReference>
<name>A0A939HBG9_9CLOT</name>
<reference evidence="1" key="1">
    <citation type="submission" date="2021-03" db="EMBL/GenBank/DDBJ databases">
        <title>Proteiniclasticum marinus sp. nov., isolated from tidal flat sediment.</title>
        <authorList>
            <person name="Namirimu T."/>
            <person name="Yang J.-A."/>
            <person name="Yang S.-H."/>
            <person name="Kim Y.-J."/>
            <person name="Kwon K.K."/>
        </authorList>
    </citation>
    <scope>NUCLEOTIDE SEQUENCE</scope>
    <source>
        <strain evidence="1">SCR006</strain>
    </source>
</reference>
<organism evidence="1 2">
    <name type="scientific">Proteiniclasticum aestuarii</name>
    <dbReference type="NCBI Taxonomy" id="2817862"/>
    <lineage>
        <taxon>Bacteria</taxon>
        <taxon>Bacillati</taxon>
        <taxon>Bacillota</taxon>
        <taxon>Clostridia</taxon>
        <taxon>Eubacteriales</taxon>
        <taxon>Clostridiaceae</taxon>
        <taxon>Proteiniclasticum</taxon>
    </lineage>
</organism>
<proteinExistence type="predicted"/>